<sequence>MENNSAKPALSALFSKYDDSGATDIMVTNSKYFIDLNELENKKTKVANGSFIDIKGIGIIPIKINNVLYNLENCLCIPDLSSSLFGIKHLISCTGLKIVINENIAEAWK</sequence>
<dbReference type="InterPro" id="IPR054722">
    <property type="entry name" value="PolX-like_BBD"/>
</dbReference>
<dbReference type="EMBL" id="KE560722">
    <property type="protein sequence ID" value="EPZ35916.1"/>
    <property type="molecule type" value="Genomic_DNA"/>
</dbReference>
<reference evidence="2 3" key="1">
    <citation type="journal article" date="2013" name="Curr. Biol.">
        <title>Shared signatures of parasitism and phylogenomics unite Cryptomycota and microsporidia.</title>
        <authorList>
            <person name="James T.Y."/>
            <person name="Pelin A."/>
            <person name="Bonen L."/>
            <person name="Ahrendt S."/>
            <person name="Sain D."/>
            <person name="Corradi N."/>
            <person name="Stajich J.E."/>
        </authorList>
    </citation>
    <scope>NUCLEOTIDE SEQUENCE [LARGE SCALE GENOMIC DNA]</scope>
    <source>
        <strain evidence="2 3">CSF55</strain>
    </source>
</reference>
<dbReference type="Pfam" id="PF22936">
    <property type="entry name" value="Pol_BBD"/>
    <property type="match status" value="1"/>
</dbReference>
<name>A0A075B0K2_ROZAC</name>
<evidence type="ECO:0000313" key="2">
    <source>
        <dbReference type="EMBL" id="EPZ35916.1"/>
    </source>
</evidence>
<evidence type="ECO:0000313" key="3">
    <source>
        <dbReference type="Proteomes" id="UP000030755"/>
    </source>
</evidence>
<accession>A0A075B0K2</accession>
<protein>
    <recommendedName>
        <fullName evidence="1">Retrovirus-related Pol polyprotein from transposon TNT 1-94-like beta-barrel domain-containing protein</fullName>
    </recommendedName>
</protein>
<dbReference type="Proteomes" id="UP000030755">
    <property type="component" value="Unassembled WGS sequence"/>
</dbReference>
<proteinExistence type="predicted"/>
<evidence type="ECO:0000259" key="1">
    <source>
        <dbReference type="Pfam" id="PF22936"/>
    </source>
</evidence>
<dbReference type="HOGENOM" id="CLU_2185440_0_0_1"/>
<gene>
    <name evidence="2" type="ORF">O9G_006324</name>
</gene>
<organism evidence="2 3">
    <name type="scientific">Rozella allomycis (strain CSF55)</name>
    <dbReference type="NCBI Taxonomy" id="988480"/>
    <lineage>
        <taxon>Eukaryota</taxon>
        <taxon>Fungi</taxon>
        <taxon>Fungi incertae sedis</taxon>
        <taxon>Cryptomycota</taxon>
        <taxon>Cryptomycota incertae sedis</taxon>
        <taxon>Rozella</taxon>
    </lineage>
</organism>
<dbReference type="AlphaFoldDB" id="A0A075B0K2"/>
<keyword evidence="3" id="KW-1185">Reference proteome</keyword>
<feature type="domain" description="Retrovirus-related Pol polyprotein from transposon TNT 1-94-like beta-barrel" evidence="1">
    <location>
        <begin position="19"/>
        <end position="91"/>
    </location>
</feature>